<proteinExistence type="predicted"/>
<evidence type="ECO:0000313" key="1">
    <source>
        <dbReference type="Proteomes" id="UP000887579"/>
    </source>
</evidence>
<dbReference type="Proteomes" id="UP000887579">
    <property type="component" value="Unplaced"/>
</dbReference>
<evidence type="ECO:0000313" key="2">
    <source>
        <dbReference type="WBParaSite" id="ES5_v2.g20043.t1"/>
    </source>
</evidence>
<accession>A0AC34FRR6</accession>
<organism evidence="1 2">
    <name type="scientific">Panagrolaimus sp. ES5</name>
    <dbReference type="NCBI Taxonomy" id="591445"/>
    <lineage>
        <taxon>Eukaryota</taxon>
        <taxon>Metazoa</taxon>
        <taxon>Ecdysozoa</taxon>
        <taxon>Nematoda</taxon>
        <taxon>Chromadorea</taxon>
        <taxon>Rhabditida</taxon>
        <taxon>Tylenchina</taxon>
        <taxon>Panagrolaimomorpha</taxon>
        <taxon>Panagrolaimoidea</taxon>
        <taxon>Panagrolaimidae</taxon>
        <taxon>Panagrolaimus</taxon>
    </lineage>
</organism>
<protein>
    <submittedName>
        <fullName evidence="2">Uncharacterized protein</fullName>
    </submittedName>
</protein>
<reference evidence="2" key="1">
    <citation type="submission" date="2022-11" db="UniProtKB">
        <authorList>
            <consortium name="WormBaseParasite"/>
        </authorList>
    </citation>
    <scope>IDENTIFICATION</scope>
</reference>
<sequence length="133" mass="15223">MTEGGPHIGERAQNDYQEFPSFVIYDIMKVIGKRWDQINPSQQWGFQLVPADETIGFDIDTSSKKRQTFPQELVLAMFLKTMKSCADSHFGTAIKEIYISTDFFLTESQKTIFEKAAAKLNLKIVTYTLIDTQ</sequence>
<dbReference type="WBParaSite" id="ES5_v2.g20043.t1">
    <property type="protein sequence ID" value="ES5_v2.g20043.t1"/>
    <property type="gene ID" value="ES5_v2.g20043"/>
</dbReference>
<name>A0AC34FRR6_9BILA</name>